<dbReference type="PROSITE" id="PS51464">
    <property type="entry name" value="SIS"/>
    <property type="match status" value="1"/>
</dbReference>
<accession>A0A1N6PL86</accession>
<evidence type="ECO:0000256" key="1">
    <source>
        <dbReference type="ARBA" id="ARBA00023015"/>
    </source>
</evidence>
<dbReference type="GO" id="GO:0097367">
    <property type="term" value="F:carbohydrate derivative binding"/>
    <property type="evidence" value="ECO:0007669"/>
    <property type="project" value="InterPro"/>
</dbReference>
<dbReference type="InterPro" id="IPR046348">
    <property type="entry name" value="SIS_dom_sf"/>
</dbReference>
<dbReference type="OrthoDB" id="3684496at2"/>
<dbReference type="PANTHER" id="PTHR30514">
    <property type="entry name" value="GLUCOKINASE"/>
    <property type="match status" value="1"/>
</dbReference>
<dbReference type="GO" id="GO:0003677">
    <property type="term" value="F:DNA binding"/>
    <property type="evidence" value="ECO:0007669"/>
    <property type="project" value="UniProtKB-KW"/>
</dbReference>
<reference evidence="8" key="1">
    <citation type="submission" date="2017-01" db="EMBL/GenBank/DDBJ databases">
        <authorList>
            <person name="Varghese N."/>
            <person name="Submissions S."/>
        </authorList>
    </citation>
    <scope>NUCLEOTIDE SEQUENCE [LARGE SCALE GENOMIC DNA]</scope>
    <source>
        <strain evidence="8">UM1</strain>
    </source>
</reference>
<organism evidence="7 8">
    <name type="scientific">Solilutibacter tolerans</name>
    <dbReference type="NCBI Taxonomy" id="1604334"/>
    <lineage>
        <taxon>Bacteria</taxon>
        <taxon>Pseudomonadati</taxon>
        <taxon>Pseudomonadota</taxon>
        <taxon>Gammaproteobacteria</taxon>
        <taxon>Lysobacterales</taxon>
        <taxon>Lysobacteraceae</taxon>
        <taxon>Solilutibacter</taxon>
    </lineage>
</organism>
<dbReference type="Pfam" id="PF01380">
    <property type="entry name" value="SIS"/>
    <property type="match status" value="1"/>
</dbReference>
<dbReference type="Pfam" id="PF01418">
    <property type="entry name" value="HTH_6"/>
    <property type="match status" value="1"/>
</dbReference>
<sequence length="286" mass="31607">MPLLRIRAERDRMSAMERRIADYIVENAHFLRDYSSQQLADALGISQSSIVKFAQKLGFKGYPDLKFSIGEALARDGGNGNGHAHDDTDAESTQAHPHAQVADDLWRRKSLAEQETRLLNPPENIDAIARAIHRSNAVFVIGLGEDGIPARAFAMKLSLLGILAVHHFDPALMAAGLSGASKRDVLLVFSEQGQQPMLSRMLQDCQPRIGHVISVTRHSANPLRAQADMTLLVSAHDDRPHIAPLLYQAALQHLLDLIFVLLCDAREQRLAAVNTNLERMQEILSP</sequence>
<dbReference type="InterPro" id="IPR047640">
    <property type="entry name" value="RpiR-like"/>
</dbReference>
<dbReference type="STRING" id="1604334.SAMN05421546_0656"/>
<evidence type="ECO:0000256" key="4">
    <source>
        <dbReference type="SAM" id="MobiDB-lite"/>
    </source>
</evidence>
<dbReference type="GO" id="GO:0003700">
    <property type="term" value="F:DNA-binding transcription factor activity"/>
    <property type="evidence" value="ECO:0007669"/>
    <property type="project" value="InterPro"/>
</dbReference>
<dbReference type="RefSeq" id="WP_076585176.1">
    <property type="nucleotide sequence ID" value="NZ_FTLW01000001.1"/>
</dbReference>
<protein>
    <submittedName>
        <fullName evidence="7">Transcriptional regulator, RpiR family</fullName>
    </submittedName>
</protein>
<dbReference type="InterPro" id="IPR035472">
    <property type="entry name" value="RpiR-like_SIS"/>
</dbReference>
<dbReference type="AlphaFoldDB" id="A0A1N6PL86"/>
<feature type="domain" description="HTH rpiR-type" evidence="5">
    <location>
        <begin position="1"/>
        <end position="76"/>
    </location>
</feature>
<evidence type="ECO:0000313" key="8">
    <source>
        <dbReference type="Proteomes" id="UP000241788"/>
    </source>
</evidence>
<keyword evidence="1" id="KW-0805">Transcription regulation</keyword>
<feature type="region of interest" description="Disordered" evidence="4">
    <location>
        <begin position="78"/>
        <end position="99"/>
    </location>
</feature>
<keyword evidence="8" id="KW-1185">Reference proteome</keyword>
<keyword evidence="3" id="KW-0804">Transcription</keyword>
<keyword evidence="2" id="KW-0238">DNA-binding</keyword>
<evidence type="ECO:0000259" key="5">
    <source>
        <dbReference type="PROSITE" id="PS51071"/>
    </source>
</evidence>
<dbReference type="Gene3D" id="1.10.10.10">
    <property type="entry name" value="Winged helix-like DNA-binding domain superfamily/Winged helix DNA-binding domain"/>
    <property type="match status" value="1"/>
</dbReference>
<dbReference type="EMBL" id="FTLW01000001">
    <property type="protein sequence ID" value="SIQ05057.1"/>
    <property type="molecule type" value="Genomic_DNA"/>
</dbReference>
<dbReference type="SUPFAM" id="SSF46689">
    <property type="entry name" value="Homeodomain-like"/>
    <property type="match status" value="1"/>
</dbReference>
<name>A0A1N6PL86_9GAMM</name>
<evidence type="ECO:0000256" key="3">
    <source>
        <dbReference type="ARBA" id="ARBA00023163"/>
    </source>
</evidence>
<dbReference type="SUPFAM" id="SSF53697">
    <property type="entry name" value="SIS domain"/>
    <property type="match status" value="1"/>
</dbReference>
<gene>
    <name evidence="7" type="ORF">SAMN05421546_0656</name>
</gene>
<evidence type="ECO:0000259" key="6">
    <source>
        <dbReference type="PROSITE" id="PS51464"/>
    </source>
</evidence>
<evidence type="ECO:0000313" key="7">
    <source>
        <dbReference type="EMBL" id="SIQ05057.1"/>
    </source>
</evidence>
<dbReference type="Gene3D" id="3.40.50.10490">
    <property type="entry name" value="Glucose-6-phosphate isomerase like protein, domain 1"/>
    <property type="match status" value="1"/>
</dbReference>
<dbReference type="InterPro" id="IPR001347">
    <property type="entry name" value="SIS_dom"/>
</dbReference>
<dbReference type="Proteomes" id="UP000241788">
    <property type="component" value="Unassembled WGS sequence"/>
</dbReference>
<dbReference type="CDD" id="cd05013">
    <property type="entry name" value="SIS_RpiR"/>
    <property type="match status" value="1"/>
</dbReference>
<feature type="domain" description="SIS" evidence="6">
    <location>
        <begin position="128"/>
        <end position="268"/>
    </location>
</feature>
<dbReference type="GO" id="GO:1901135">
    <property type="term" value="P:carbohydrate derivative metabolic process"/>
    <property type="evidence" value="ECO:0007669"/>
    <property type="project" value="InterPro"/>
</dbReference>
<dbReference type="InterPro" id="IPR000281">
    <property type="entry name" value="HTH_RpiR"/>
</dbReference>
<dbReference type="InterPro" id="IPR036388">
    <property type="entry name" value="WH-like_DNA-bd_sf"/>
</dbReference>
<evidence type="ECO:0000256" key="2">
    <source>
        <dbReference type="ARBA" id="ARBA00023125"/>
    </source>
</evidence>
<proteinExistence type="predicted"/>
<dbReference type="InterPro" id="IPR009057">
    <property type="entry name" value="Homeodomain-like_sf"/>
</dbReference>
<dbReference type="PANTHER" id="PTHR30514:SF17">
    <property type="entry name" value="HTH-TYPE TRANSCRIPTIONAL REGULATOR MURR"/>
    <property type="match status" value="1"/>
</dbReference>
<dbReference type="PROSITE" id="PS51071">
    <property type="entry name" value="HTH_RPIR"/>
    <property type="match status" value="1"/>
</dbReference>